<evidence type="ECO:0000256" key="9">
    <source>
        <dbReference type="PROSITE-ProRule" id="PRU00723"/>
    </source>
</evidence>
<dbReference type="InterPro" id="IPR000571">
    <property type="entry name" value="Znf_CCCH"/>
</dbReference>
<dbReference type="GO" id="GO:0005737">
    <property type="term" value="C:cytoplasm"/>
    <property type="evidence" value="ECO:0007669"/>
    <property type="project" value="UniProtKB-SubCell"/>
</dbReference>
<comment type="similarity">
    <text evidence="2 10">Belongs to the TRM44 family.</text>
</comment>
<evidence type="ECO:0000256" key="10">
    <source>
        <dbReference type="RuleBase" id="RU368004"/>
    </source>
</evidence>
<keyword evidence="9" id="KW-0863">Zinc-finger</keyword>
<dbReference type="PANTHER" id="PTHR21210:SF0">
    <property type="entry name" value="TRNA (URACIL-O(2)-)-METHYLTRANSFERASE-RELATED"/>
    <property type="match status" value="1"/>
</dbReference>
<organism evidence="13 14">
    <name type="scientific">Triplophysa tibetana</name>
    <dbReference type="NCBI Taxonomy" id="1572043"/>
    <lineage>
        <taxon>Eukaryota</taxon>
        <taxon>Metazoa</taxon>
        <taxon>Chordata</taxon>
        <taxon>Craniata</taxon>
        <taxon>Vertebrata</taxon>
        <taxon>Euteleostomi</taxon>
        <taxon>Actinopterygii</taxon>
        <taxon>Neopterygii</taxon>
        <taxon>Teleostei</taxon>
        <taxon>Ostariophysi</taxon>
        <taxon>Cypriniformes</taxon>
        <taxon>Nemacheilidae</taxon>
        <taxon>Triplophysa</taxon>
    </lineage>
</organism>
<evidence type="ECO:0000256" key="5">
    <source>
        <dbReference type="ARBA" id="ARBA00022679"/>
    </source>
</evidence>
<evidence type="ECO:0000256" key="2">
    <source>
        <dbReference type="ARBA" id="ARBA00009056"/>
    </source>
</evidence>
<dbReference type="AlphaFoldDB" id="A0A5A9PPF6"/>
<proteinExistence type="inferred from homology"/>
<comment type="subcellular location">
    <subcellularLocation>
        <location evidence="1 10">Cytoplasm</location>
    </subcellularLocation>
</comment>
<dbReference type="GO" id="GO:0141101">
    <property type="term" value="F:tRNA(Ser) (uridine(44)-2'-O-)-methyltransferase activity"/>
    <property type="evidence" value="ECO:0007669"/>
    <property type="project" value="UniProtKB-EC"/>
</dbReference>
<evidence type="ECO:0000259" key="12">
    <source>
        <dbReference type="PROSITE" id="PS50103"/>
    </source>
</evidence>
<feature type="compositionally biased region" description="Polar residues" evidence="11">
    <location>
        <begin position="464"/>
        <end position="478"/>
    </location>
</feature>
<evidence type="ECO:0000256" key="3">
    <source>
        <dbReference type="ARBA" id="ARBA00022490"/>
    </source>
</evidence>
<comment type="function">
    <text evidence="10">Adenosyl-L-methionine (AdoMet)-dependent tRNA (uracil-O(2)-)-methyltransferase.</text>
</comment>
<dbReference type="PROSITE" id="PS50103">
    <property type="entry name" value="ZF_C3H1"/>
    <property type="match status" value="1"/>
</dbReference>
<accession>A0A5A9PPF6</accession>
<dbReference type="EC" id="2.1.1.211" evidence="10"/>
<evidence type="ECO:0000256" key="1">
    <source>
        <dbReference type="ARBA" id="ARBA00004496"/>
    </source>
</evidence>
<keyword evidence="5 10" id="KW-0808">Transferase</keyword>
<keyword evidence="9" id="KW-0862">Zinc</keyword>
<evidence type="ECO:0000256" key="7">
    <source>
        <dbReference type="ARBA" id="ARBA00022694"/>
    </source>
</evidence>
<keyword evidence="7 10" id="KW-0819">tRNA processing</keyword>
<dbReference type="Proteomes" id="UP000324632">
    <property type="component" value="Chromosome 3"/>
</dbReference>
<evidence type="ECO:0000256" key="8">
    <source>
        <dbReference type="ARBA" id="ARBA00047957"/>
    </source>
</evidence>
<dbReference type="GO" id="GO:0030488">
    <property type="term" value="P:tRNA methylation"/>
    <property type="evidence" value="ECO:0007669"/>
    <property type="project" value="UniProtKB-UniRule"/>
</dbReference>
<evidence type="ECO:0000313" key="13">
    <source>
        <dbReference type="EMBL" id="KAA0723728.1"/>
    </source>
</evidence>
<feature type="domain" description="C3H1-type" evidence="12">
    <location>
        <begin position="637"/>
        <end position="667"/>
    </location>
</feature>
<gene>
    <name evidence="13" type="ORF">E1301_Tti003157</name>
</gene>
<keyword evidence="6 10" id="KW-0949">S-adenosyl-L-methionine</keyword>
<feature type="region of interest" description="Disordered" evidence="11">
    <location>
        <begin position="450"/>
        <end position="481"/>
    </location>
</feature>
<evidence type="ECO:0000313" key="14">
    <source>
        <dbReference type="Proteomes" id="UP000324632"/>
    </source>
</evidence>
<dbReference type="PANTHER" id="PTHR21210">
    <property type="entry name" value="TRNA (URACIL-O(2)-)-METHYLTRANSFERASE-RELATED"/>
    <property type="match status" value="1"/>
</dbReference>
<feature type="zinc finger region" description="C3H1-type" evidence="9">
    <location>
        <begin position="637"/>
        <end position="667"/>
    </location>
</feature>
<dbReference type="InterPro" id="IPR011671">
    <property type="entry name" value="tRNA_uracil_MeTrfase"/>
</dbReference>
<dbReference type="GO" id="GO:0008270">
    <property type="term" value="F:zinc ion binding"/>
    <property type="evidence" value="ECO:0007669"/>
    <property type="project" value="UniProtKB-KW"/>
</dbReference>
<protein>
    <recommendedName>
        <fullName evidence="10">tRNA (uracil-O(2)-)-methyltransferase</fullName>
        <ecNumber evidence="10">2.1.1.211</ecNumber>
    </recommendedName>
</protein>
<keyword evidence="9" id="KW-0479">Metal-binding</keyword>
<dbReference type="EMBL" id="SOYY01000003">
    <property type="protein sequence ID" value="KAA0723728.1"/>
    <property type="molecule type" value="Genomic_DNA"/>
</dbReference>
<sequence>MTKLSEINLTDRCRPESLWSAADVWIKKPHVVNKRLCGATESEYRDVEGAGLKQFLSSVLRCSNEIYEILNFLCANIVDEGHETAGHWGVCIRTVIPKVRKTEKCLCKEIIIKDMVGHTVTFQKIGEDELIIKLSMDRIIHVKLTGHYMILSLHALKPEDWYSDGVAYPKLSWLRTELLPKLSRWALESRTSEFKSTLSLIPVEKYSVIYQQLKEKYKELVKVWPEVTDPEKFVYEDVAIATYLLVLWGEERAEKGKTTKQSFVDLGCGNGLLVHILNNEGHPGKGIDIRRRKIWDMYGPNTHLEENAITPSDGFLFPTTDWLIGNHSDELTPWIPVIAARQVISSDKVALVSSYSCRYFVLPCCFFDFYGKYQRRQCKKSQYKEYIDFITDVSTECGFNTEEDCLRIPSTKRVCIIGKSRRHAEDEEVQIEEQRNYYIRGRQALFASSGGGGTCASQGGQDGPNNYENGQDISSSGSDWGKGFQPREKIEIVRNCAALPRDFVDSVVLKVAKYLLSLTERNTENSECCDMWNTGAELPRPSLYCSLSVRLVLHTFENGLVLELPGILSNREEMHTLGEVHAATLKKECGGLQTLLKNNHQVFRVEGGKVFIRDWRTHATAQGAKANSKRKPPPSGALKTRLCWFHTHHPHGCPLAREVCAFAHGDTELRPSTKPPKMIRT</sequence>
<evidence type="ECO:0000256" key="4">
    <source>
        <dbReference type="ARBA" id="ARBA00022603"/>
    </source>
</evidence>
<comment type="caution">
    <text evidence="13">The sequence shown here is derived from an EMBL/GenBank/DDBJ whole genome shotgun (WGS) entry which is preliminary data.</text>
</comment>
<dbReference type="Pfam" id="PF07757">
    <property type="entry name" value="AdoMet_MTase"/>
    <property type="match status" value="1"/>
</dbReference>
<keyword evidence="3 10" id="KW-0963">Cytoplasm</keyword>
<comment type="catalytic activity">
    <reaction evidence="8 10">
        <text>uridine(44) in tRNA(Ser) + S-adenosyl-L-methionine = 2'-O-methyluridine(44) in tRNA(Ser) + S-adenosyl-L-homocysteine + H(+)</text>
        <dbReference type="Rhea" id="RHEA:43100"/>
        <dbReference type="Rhea" id="RHEA-COMP:10339"/>
        <dbReference type="Rhea" id="RHEA-COMP:10340"/>
        <dbReference type="ChEBI" id="CHEBI:15378"/>
        <dbReference type="ChEBI" id="CHEBI:57856"/>
        <dbReference type="ChEBI" id="CHEBI:59789"/>
        <dbReference type="ChEBI" id="CHEBI:65315"/>
        <dbReference type="ChEBI" id="CHEBI:74478"/>
        <dbReference type="EC" id="2.1.1.211"/>
    </reaction>
</comment>
<keyword evidence="4 10" id="KW-0489">Methyltransferase</keyword>
<name>A0A5A9PPF6_9TELE</name>
<evidence type="ECO:0000256" key="6">
    <source>
        <dbReference type="ARBA" id="ARBA00022691"/>
    </source>
</evidence>
<keyword evidence="14" id="KW-1185">Reference proteome</keyword>
<evidence type="ECO:0000256" key="11">
    <source>
        <dbReference type="SAM" id="MobiDB-lite"/>
    </source>
</evidence>
<reference evidence="13 14" key="1">
    <citation type="journal article" date="2019" name="Mol. Ecol. Resour.">
        <title>Chromosome-level genome assembly of Triplophysa tibetana, a fish adapted to the harsh high-altitude environment of the Tibetan Plateau.</title>
        <authorList>
            <person name="Yang X."/>
            <person name="Liu H."/>
            <person name="Ma Z."/>
            <person name="Zou Y."/>
            <person name="Zou M."/>
            <person name="Mao Y."/>
            <person name="Li X."/>
            <person name="Wang H."/>
            <person name="Chen T."/>
            <person name="Wang W."/>
            <person name="Yang R."/>
        </authorList>
    </citation>
    <scope>NUCLEOTIDE SEQUENCE [LARGE SCALE GENOMIC DNA]</scope>
    <source>
        <strain evidence="13">TTIB1903HZAU</strain>
        <tissue evidence="13">Muscle</tissue>
    </source>
</reference>